<dbReference type="Proteomes" id="UP000780801">
    <property type="component" value="Unassembled WGS sequence"/>
</dbReference>
<evidence type="ECO:0000256" key="5">
    <source>
        <dbReference type="SAM" id="Phobius"/>
    </source>
</evidence>
<evidence type="ECO:0000313" key="7">
    <source>
        <dbReference type="Proteomes" id="UP000780801"/>
    </source>
</evidence>
<proteinExistence type="predicted"/>
<protein>
    <submittedName>
        <fullName evidence="6">Uncharacterized protein</fullName>
    </submittedName>
</protein>
<dbReference type="PANTHER" id="PTHR34292:SF2">
    <property type="entry name" value="OUTER SPORE WALL PROTEIN LDS1"/>
    <property type="match status" value="1"/>
</dbReference>
<dbReference type="AlphaFoldDB" id="A0A9P6FLD2"/>
<accession>A0A9P6FLD2</accession>
<reference evidence="6" key="1">
    <citation type="journal article" date="2020" name="Fungal Divers.">
        <title>Resolving the Mortierellaceae phylogeny through synthesis of multi-gene phylogenetics and phylogenomics.</title>
        <authorList>
            <person name="Vandepol N."/>
            <person name="Liber J."/>
            <person name="Desiro A."/>
            <person name="Na H."/>
            <person name="Kennedy M."/>
            <person name="Barry K."/>
            <person name="Grigoriev I.V."/>
            <person name="Miller A.N."/>
            <person name="O'Donnell K."/>
            <person name="Stajich J.E."/>
            <person name="Bonito G."/>
        </authorList>
    </citation>
    <scope>NUCLEOTIDE SEQUENCE</scope>
    <source>
        <strain evidence="6">KOD1015</strain>
    </source>
</reference>
<keyword evidence="7" id="KW-1185">Reference proteome</keyword>
<dbReference type="Pfam" id="PF07264">
    <property type="entry name" value="EI24"/>
    <property type="match status" value="1"/>
</dbReference>
<evidence type="ECO:0000256" key="3">
    <source>
        <dbReference type="ARBA" id="ARBA00022989"/>
    </source>
</evidence>
<gene>
    <name evidence="6" type="ORF">BGW38_006855</name>
</gene>
<dbReference type="InterPro" id="IPR059112">
    <property type="entry name" value="CysZ/EI24"/>
</dbReference>
<keyword evidence="3 5" id="KW-1133">Transmembrane helix</keyword>
<evidence type="ECO:0000256" key="4">
    <source>
        <dbReference type="ARBA" id="ARBA00023136"/>
    </source>
</evidence>
<name>A0A9P6FLD2_9FUNG</name>
<keyword evidence="2 5" id="KW-0812">Transmembrane</keyword>
<comment type="caution">
    <text evidence="6">The sequence shown here is derived from an EMBL/GenBank/DDBJ whole genome shotgun (WGS) entry which is preliminary data.</text>
</comment>
<evidence type="ECO:0000256" key="1">
    <source>
        <dbReference type="ARBA" id="ARBA00004141"/>
    </source>
</evidence>
<dbReference type="InterPro" id="IPR052786">
    <property type="entry name" value="Spore_wall_assembly"/>
</dbReference>
<organism evidence="6 7">
    <name type="scientific">Lunasporangiospora selenospora</name>
    <dbReference type="NCBI Taxonomy" id="979761"/>
    <lineage>
        <taxon>Eukaryota</taxon>
        <taxon>Fungi</taxon>
        <taxon>Fungi incertae sedis</taxon>
        <taxon>Mucoromycota</taxon>
        <taxon>Mortierellomycotina</taxon>
        <taxon>Mortierellomycetes</taxon>
        <taxon>Mortierellales</taxon>
        <taxon>Mortierellaceae</taxon>
        <taxon>Lunasporangiospora</taxon>
    </lineage>
</organism>
<evidence type="ECO:0000313" key="6">
    <source>
        <dbReference type="EMBL" id="KAF9577740.1"/>
    </source>
</evidence>
<comment type="subcellular location">
    <subcellularLocation>
        <location evidence="1">Membrane</location>
        <topology evidence="1">Multi-pass membrane protein</topology>
    </subcellularLocation>
</comment>
<sequence length="225" mass="25121">LETWSAFILTTGETSLLVALVMGKVLENEKASGKRIHKIVFAHHQLQFGSLAKSSGALSSSLSFSYSKATSKIQQSLTRSGKDTHGEAKTMVSKELSIMSTEQSFIDDEEESPFPEKQLEQRQRRRDLVSAASTHMMERVVLWLLTLPLNLLPVAGQIVFCYINGKARVPDVHRTFFDMKGMTAQERNEWIKAREAQYIAFGFVAQALEMAPLFGIVFGFTNTIG</sequence>
<keyword evidence="4 5" id="KW-0472">Membrane</keyword>
<feature type="non-terminal residue" evidence="6">
    <location>
        <position position="225"/>
    </location>
</feature>
<dbReference type="PANTHER" id="PTHR34292">
    <property type="entry name" value="OUTER SPORE WALL PROTEIN LDS1"/>
    <property type="match status" value="1"/>
</dbReference>
<feature type="transmembrane region" description="Helical" evidence="5">
    <location>
        <begin position="198"/>
        <end position="220"/>
    </location>
</feature>
<dbReference type="EMBL" id="JAABOA010004430">
    <property type="protein sequence ID" value="KAF9577740.1"/>
    <property type="molecule type" value="Genomic_DNA"/>
</dbReference>
<evidence type="ECO:0000256" key="2">
    <source>
        <dbReference type="ARBA" id="ARBA00022692"/>
    </source>
</evidence>
<dbReference type="OrthoDB" id="10012223at2759"/>
<feature type="transmembrane region" description="Helical" evidence="5">
    <location>
        <begin position="6"/>
        <end position="26"/>
    </location>
</feature>
<feature type="transmembrane region" description="Helical" evidence="5">
    <location>
        <begin position="140"/>
        <end position="165"/>
    </location>
</feature>